<evidence type="ECO:0000259" key="2">
    <source>
        <dbReference type="Pfam" id="PF00339"/>
    </source>
</evidence>
<dbReference type="OMA" id="EQHTEYV"/>
<feature type="domain" description="Arrestin-like N-terminal" evidence="2">
    <location>
        <begin position="13"/>
        <end position="160"/>
    </location>
</feature>
<reference evidence="5 6" key="2">
    <citation type="journal article" date="2006" name="Nature">
        <title>Global trends of whole-genome duplications revealed by the ciliate Paramecium tetraurelia.</title>
        <authorList>
            <consortium name="Genoscope"/>
            <person name="Aury J.-M."/>
            <person name="Jaillon O."/>
            <person name="Duret L."/>
            <person name="Noel B."/>
            <person name="Jubin C."/>
            <person name="Porcel B.M."/>
            <person name="Segurens B."/>
            <person name="Daubin V."/>
            <person name="Anthouard V."/>
            <person name="Aiach N."/>
            <person name="Arnaiz O."/>
            <person name="Billaut A."/>
            <person name="Beisson J."/>
            <person name="Blanc I."/>
            <person name="Bouhouche K."/>
            <person name="Camara F."/>
            <person name="Duharcourt S."/>
            <person name="Guigo R."/>
            <person name="Gogendeau D."/>
            <person name="Katinka M."/>
            <person name="Keller A.-M."/>
            <person name="Kissmehl R."/>
            <person name="Klotz C."/>
            <person name="Koll F."/>
            <person name="Le Moue A."/>
            <person name="Lepere C."/>
            <person name="Malinsky S."/>
            <person name="Nowacki M."/>
            <person name="Nowak J.K."/>
            <person name="Plattner H."/>
            <person name="Poulain J."/>
            <person name="Ruiz F."/>
            <person name="Serrano V."/>
            <person name="Zagulski M."/>
            <person name="Dessen P."/>
            <person name="Betermier M."/>
            <person name="Weissenbach J."/>
            <person name="Scarpelli C."/>
            <person name="Schachter V."/>
            <person name="Sperling L."/>
            <person name="Meyer E."/>
            <person name="Cohen J."/>
            <person name="Wincker P."/>
        </authorList>
    </citation>
    <scope>NUCLEOTIDE SEQUENCE [LARGE SCALE GENOMIC DNA]</scope>
    <source>
        <strain evidence="5 6">Stock d4-2</strain>
    </source>
</reference>
<dbReference type="KEGG" id="ptm:PTMB.62"/>
<reference evidence="4" key="4">
    <citation type="submission" date="2006-11" db="EMBL/GenBank/DDBJ databases">
        <title>Paramecium megabase sequencing project.</title>
        <authorList>
            <person name="Nowak J.K."/>
            <person name="Migdalski A."/>
            <person name="Gromadka R."/>
            <person name="Zagulski M."/>
        </authorList>
    </citation>
    <scope>NUCLEOTIDE SEQUENCE</scope>
    <source>
        <strain evidence="4">Stock d4-2</strain>
    </source>
</reference>
<name>Q6BGG1_PARTE</name>
<dbReference type="OrthoDB" id="297372at2759"/>
<evidence type="ECO:0000313" key="6">
    <source>
        <dbReference type="Proteomes" id="UP000000600"/>
    </source>
</evidence>
<dbReference type="InterPro" id="IPR011022">
    <property type="entry name" value="Arrestin_C-like"/>
</dbReference>
<dbReference type="EMBL" id="CR548612">
    <property type="protein sequence ID" value="CAH03259.1"/>
    <property type="molecule type" value="Genomic_DNA"/>
</dbReference>
<sequence length="394" mass="44636">MGNQQGSDFGGVYIRTDKPFYFAGEIITGNIYLNIFKDGYPGGVVLLKVSGKEKCHWTESHSRTTTGADGKQEQHTEYVTYSGQTQFYQHRVAIWTFNTRSLPVGQYTFPFQFQLLSHLPGSYFEKGGDYQAKISYRVKTEIESYNKSYKNIKHSQLLVVREPLKQNMAALMGQMEVKASTWCCINQGTSHIKCVFDKNHYLPGDTAYLWADVDNSNCKLDVKRIDARLQNYLTLRDRTGREKVILRTIVSQQIQGIGAGIKAIENDRKQIQLILHNKNSPDGIHPSSNGQLVKSVYRLQVQAVLAGCTCCSKDPTVDVPIEIVAPVPQIYNQPIAPPSNWNPQVFQPQIVQFTDSTMYLKDQNQQSNYNYPQNQLPPPPPPPNQFGQMQQPMS</sequence>
<evidence type="ECO:0000256" key="1">
    <source>
        <dbReference type="SAM" id="MobiDB-lite"/>
    </source>
</evidence>
<dbReference type="KEGG" id="ptm:GSPATT00000486001"/>
<dbReference type="Proteomes" id="UP000000600">
    <property type="component" value="Unassembled WGS sequence"/>
</dbReference>
<dbReference type="GeneID" id="79574000"/>
<protein>
    <submittedName>
        <fullName evidence="5">Chromosome undetermined scaffold_1, whole genome shotgun sequence</fullName>
    </submittedName>
</protein>
<evidence type="ECO:0000259" key="3">
    <source>
        <dbReference type="Pfam" id="PF02752"/>
    </source>
</evidence>
<dbReference type="RefSeq" id="XP_001423449.1">
    <property type="nucleotide sequence ID" value="XM_001423412.1"/>
</dbReference>
<evidence type="ECO:0000313" key="5">
    <source>
        <dbReference type="EMBL" id="CAK56051.1"/>
    </source>
</evidence>
<organism evidence="4 6">
    <name type="scientific">Paramecium tetraurelia</name>
    <dbReference type="NCBI Taxonomy" id="5888"/>
    <lineage>
        <taxon>Eukaryota</taxon>
        <taxon>Sar</taxon>
        <taxon>Alveolata</taxon>
        <taxon>Ciliophora</taxon>
        <taxon>Intramacronucleata</taxon>
        <taxon>Oligohymenophorea</taxon>
        <taxon>Peniculida</taxon>
        <taxon>Parameciidae</taxon>
        <taxon>Paramecium</taxon>
    </lineage>
</organism>
<feature type="domain" description="Arrestin C-terminal-like" evidence="3">
    <location>
        <begin position="187"/>
        <end position="325"/>
    </location>
</feature>
<dbReference type="Gene3D" id="2.60.40.640">
    <property type="match status" value="2"/>
</dbReference>
<dbReference type="HOGENOM" id="CLU_024367_3_0_1"/>
<feature type="region of interest" description="Disordered" evidence="1">
    <location>
        <begin position="367"/>
        <end position="394"/>
    </location>
</feature>
<feature type="compositionally biased region" description="Low complexity" evidence="1">
    <location>
        <begin position="385"/>
        <end position="394"/>
    </location>
</feature>
<reference evidence="5" key="3">
    <citation type="submission" date="2006-03" db="EMBL/GenBank/DDBJ databases">
        <authorList>
            <consortium name="Genoscope"/>
        </authorList>
    </citation>
    <scope>NUCLEOTIDE SEQUENCE</scope>
    <source>
        <strain evidence="5">Stock d4-2</strain>
    </source>
</reference>
<dbReference type="RefSeq" id="XP_001346886.1">
    <property type="nucleotide sequence ID" value="XM_001346850.1"/>
</dbReference>
<proteinExistence type="predicted"/>
<dbReference type="PANTHER" id="PTHR11188">
    <property type="entry name" value="ARRESTIN DOMAIN CONTAINING PROTEIN"/>
    <property type="match status" value="1"/>
</dbReference>
<evidence type="ECO:0000313" key="4">
    <source>
        <dbReference type="EMBL" id="CAH03259.1"/>
    </source>
</evidence>
<dbReference type="InterPro" id="IPR014756">
    <property type="entry name" value="Ig_E-set"/>
</dbReference>
<dbReference type="eggNOG" id="KOG3780">
    <property type="taxonomic scope" value="Eukaryota"/>
</dbReference>
<dbReference type="InterPro" id="IPR011021">
    <property type="entry name" value="Arrestin-like_N"/>
</dbReference>
<dbReference type="InParanoid" id="Q6BGG1"/>
<dbReference type="GeneID" id="5009233"/>
<keyword evidence="6" id="KW-1185">Reference proteome</keyword>
<dbReference type="EMBL" id="CT867985">
    <property type="protein sequence ID" value="CAK56051.1"/>
    <property type="molecule type" value="Genomic_DNA"/>
</dbReference>
<dbReference type="AlphaFoldDB" id="Q6BGG1"/>
<feature type="compositionally biased region" description="Pro residues" evidence="1">
    <location>
        <begin position="375"/>
        <end position="384"/>
    </location>
</feature>
<dbReference type="GO" id="GO:0005737">
    <property type="term" value="C:cytoplasm"/>
    <property type="evidence" value="ECO:0000318"/>
    <property type="project" value="GO_Central"/>
</dbReference>
<dbReference type="PANTHER" id="PTHR11188:SF17">
    <property type="entry name" value="FI21816P1"/>
    <property type="match status" value="1"/>
</dbReference>
<dbReference type="Pfam" id="PF00339">
    <property type="entry name" value="Arrestin_N"/>
    <property type="match status" value="1"/>
</dbReference>
<dbReference type="GO" id="GO:0015031">
    <property type="term" value="P:protein transport"/>
    <property type="evidence" value="ECO:0000318"/>
    <property type="project" value="GO_Central"/>
</dbReference>
<gene>
    <name evidence="5" type="ORF">GSPATT00000486001</name>
    <name evidence="4" type="ORF">PTMB.62</name>
</gene>
<dbReference type="STRING" id="5888.Q6BGG1"/>
<dbReference type="InterPro" id="IPR050357">
    <property type="entry name" value="Arrestin_domain-protein"/>
</dbReference>
<dbReference type="SUPFAM" id="SSF81296">
    <property type="entry name" value="E set domains"/>
    <property type="match status" value="2"/>
</dbReference>
<dbReference type="Pfam" id="PF02752">
    <property type="entry name" value="Arrestin_C"/>
    <property type="match status" value="1"/>
</dbReference>
<reference evidence="4 6" key="1">
    <citation type="journal article" date="2004" name="Curr. Biol.">
        <title>High coding density on the largest Paramecium tetraurelia somatic chromosome.</title>
        <authorList>
            <person name="Zagulski M."/>
            <person name="Nowak J.K."/>
            <person name="Le Mouel A."/>
            <person name="Nowacki M."/>
            <person name="Migdalski A."/>
            <person name="Gromadka R."/>
            <person name="Noel B."/>
            <person name="Blanc I."/>
            <person name="Dessen P."/>
            <person name="Wincker P."/>
            <person name="Keller A.M."/>
            <person name="Cohen J."/>
            <person name="Meyer E."/>
            <person name="Sperling L."/>
        </authorList>
    </citation>
    <scope>NUCLEOTIDE SEQUENCE [LARGE SCALE GENOMIC DNA]</scope>
    <source>
        <strain evidence="4 6">Stock d4-2</strain>
    </source>
</reference>
<dbReference type="InterPro" id="IPR014752">
    <property type="entry name" value="Arrestin-like_C"/>
</dbReference>
<accession>Q6BGG1</accession>